<dbReference type="AlphaFoldDB" id="A0A7S9LUP1"/>
<dbReference type="EMBL" id="CP064942">
    <property type="protein sequence ID" value="QPH55667.1"/>
    <property type="molecule type" value="Genomic_DNA"/>
</dbReference>
<proteinExistence type="predicted"/>
<dbReference type="RefSeq" id="WP_196104929.1">
    <property type="nucleotide sequence ID" value="NZ_CP064942.1"/>
</dbReference>
<dbReference type="GO" id="GO:0000160">
    <property type="term" value="P:phosphorelay signal transduction system"/>
    <property type="evidence" value="ECO:0007669"/>
    <property type="project" value="InterPro"/>
</dbReference>
<keyword evidence="2" id="KW-1185">Reference proteome</keyword>
<name>A0A7S9LUP1_9RHOB</name>
<accession>A0A7S9LUP1</accession>
<dbReference type="KEGG" id="poz:I0K15_08050"/>
<dbReference type="InterPro" id="IPR036641">
    <property type="entry name" value="HPT_dom_sf"/>
</dbReference>
<evidence type="ECO:0000313" key="2">
    <source>
        <dbReference type="Proteomes" id="UP000594800"/>
    </source>
</evidence>
<reference evidence="1 2" key="1">
    <citation type="submission" date="2020-11" db="EMBL/GenBank/DDBJ databases">
        <title>Description of Pontivivens ytuae sp. nov. isolated from deep sea sediment of Mariana Trench.</title>
        <authorList>
            <person name="Wang Z."/>
            <person name="Sun Q.-L."/>
            <person name="Xu X.-D."/>
            <person name="Tang Y.-Z."/>
            <person name="Zhang J."/>
        </authorList>
    </citation>
    <scope>NUCLEOTIDE SEQUENCE [LARGE SCALE GENOMIC DNA]</scope>
    <source>
        <strain evidence="1 2">MT2928</strain>
    </source>
</reference>
<dbReference type="Proteomes" id="UP000594800">
    <property type="component" value="Chromosome"/>
</dbReference>
<dbReference type="SUPFAM" id="SSF47226">
    <property type="entry name" value="Histidine-containing phosphotransfer domain, HPT domain"/>
    <property type="match status" value="1"/>
</dbReference>
<organism evidence="1 2">
    <name type="scientific">Pontivivens ytuae</name>
    <dbReference type="NCBI Taxonomy" id="2789856"/>
    <lineage>
        <taxon>Bacteria</taxon>
        <taxon>Pseudomonadati</taxon>
        <taxon>Pseudomonadota</taxon>
        <taxon>Alphaproteobacteria</taxon>
        <taxon>Rhodobacterales</taxon>
        <taxon>Paracoccaceae</taxon>
        <taxon>Pontivivens</taxon>
    </lineage>
</organism>
<sequence length="127" mass="13688">MSDPVIRITARDSALVDTTAVIGLQRSVGTARCQELVEDAIYEITERLSRLERTMREPNHGEALDIARSLIGLTNRLGLLRMSVVASDLVEVVSTGDDIAAQAVAARLVRLGEESLFSLVRLGGDGI</sequence>
<evidence type="ECO:0000313" key="1">
    <source>
        <dbReference type="EMBL" id="QPH55667.1"/>
    </source>
</evidence>
<gene>
    <name evidence="1" type="ORF">I0K15_08050</name>
</gene>
<protein>
    <submittedName>
        <fullName evidence="1">Uncharacterized protein</fullName>
    </submittedName>
</protein>